<proteinExistence type="predicted"/>
<evidence type="ECO:0000256" key="1">
    <source>
        <dbReference type="SAM" id="MobiDB-lite"/>
    </source>
</evidence>
<feature type="transmembrane region" description="Helical" evidence="2">
    <location>
        <begin position="7"/>
        <end position="26"/>
    </location>
</feature>
<dbReference type="EMBL" id="UOGL01000320">
    <property type="protein sequence ID" value="VAX39314.1"/>
    <property type="molecule type" value="Genomic_DNA"/>
</dbReference>
<dbReference type="PANTHER" id="PTHR34512:SF30">
    <property type="entry name" value="OUTER MEMBRANE PROTEIN ASSEMBLY FACTOR BAMB"/>
    <property type="match status" value="1"/>
</dbReference>
<dbReference type="PANTHER" id="PTHR34512">
    <property type="entry name" value="CELL SURFACE PROTEIN"/>
    <property type="match status" value="1"/>
</dbReference>
<evidence type="ECO:0000313" key="4">
    <source>
        <dbReference type="EMBL" id="VAX39314.1"/>
    </source>
</evidence>
<evidence type="ECO:0000256" key="2">
    <source>
        <dbReference type="SAM" id="Phobius"/>
    </source>
</evidence>
<dbReference type="AlphaFoldDB" id="A0A3B1DT22"/>
<reference evidence="4" key="1">
    <citation type="submission" date="2018-06" db="EMBL/GenBank/DDBJ databases">
        <authorList>
            <person name="Zhirakovskaya E."/>
        </authorList>
    </citation>
    <scope>NUCLEOTIDE SEQUENCE</scope>
</reference>
<accession>A0A3B1DT22</accession>
<protein>
    <recommendedName>
        <fullName evidence="3">Pyrrolo-quinoline quinone repeat domain-containing protein</fullName>
    </recommendedName>
</protein>
<organism evidence="4">
    <name type="scientific">hydrothermal vent metagenome</name>
    <dbReference type="NCBI Taxonomy" id="652676"/>
    <lineage>
        <taxon>unclassified sequences</taxon>
        <taxon>metagenomes</taxon>
        <taxon>ecological metagenomes</taxon>
    </lineage>
</organism>
<dbReference type="InterPro" id="IPR011047">
    <property type="entry name" value="Quinoprotein_ADH-like_sf"/>
</dbReference>
<dbReference type="Gene3D" id="2.130.10.10">
    <property type="entry name" value="YVTN repeat-like/Quinoprotein amine dehydrogenase"/>
    <property type="match status" value="3"/>
</dbReference>
<feature type="region of interest" description="Disordered" evidence="1">
    <location>
        <begin position="62"/>
        <end position="85"/>
    </location>
</feature>
<keyword evidence="2" id="KW-0472">Membrane</keyword>
<name>A0A3B1DT22_9ZZZZ</name>
<gene>
    <name evidence="4" type="ORF">MNBD_PLANCTO02-442</name>
</gene>
<evidence type="ECO:0000259" key="3">
    <source>
        <dbReference type="Pfam" id="PF13360"/>
    </source>
</evidence>
<dbReference type="Pfam" id="PF13360">
    <property type="entry name" value="PQQ_2"/>
    <property type="match status" value="2"/>
</dbReference>
<dbReference type="InterPro" id="IPR018391">
    <property type="entry name" value="PQQ_b-propeller_rpt"/>
</dbReference>
<sequence length="443" mass="48573">MHLSRSSIQITVWIIAACVVVAVAFLPEEEGAQNNLRPLLAKTISAKTLPVQTASYFSDEAKTQKKAVPRKELPEQQSFRKNHPAKSWASFRNGNAQRGVAGSSLSEKLSVLWKITDVDGFVGTAAIVGDDVIAGALSGTLYCLNRKTGAVRWTYRSIDNPDPEKFAPGFKAAPRVTADMIFIGDEEGVVHAVNRANGKLKWRFTTGAEIAGCAAIIGEHILVGSYDSFLYSLHAKTGKLVWKFETGDRINGSPAVVGNRTFVAGCDQHLRVIDISKGKEIGNIPLESYLIASPAVMGDLLYVGTSTAEVIEINWKQMKITWRYQRKEKGFRYDASAAVTNQYVVVGGQDKRMHCINRKTGKEVWTFLTRAQINSSAVIVKDRLFFGSNDRNLYGLRLKDGKQLWKFNMGKKVTAGIAVGERCLVAGTDGPNGTLYCFGEKGQ</sequence>
<feature type="compositionally biased region" description="Basic and acidic residues" evidence="1">
    <location>
        <begin position="62"/>
        <end position="74"/>
    </location>
</feature>
<dbReference type="InterPro" id="IPR015943">
    <property type="entry name" value="WD40/YVTN_repeat-like_dom_sf"/>
</dbReference>
<dbReference type="SMART" id="SM00564">
    <property type="entry name" value="PQQ"/>
    <property type="match status" value="7"/>
</dbReference>
<dbReference type="PROSITE" id="PS51257">
    <property type="entry name" value="PROKAR_LIPOPROTEIN"/>
    <property type="match status" value="1"/>
</dbReference>
<feature type="domain" description="Pyrrolo-quinoline quinone repeat" evidence="3">
    <location>
        <begin position="111"/>
        <end position="211"/>
    </location>
</feature>
<dbReference type="SUPFAM" id="SSF50998">
    <property type="entry name" value="Quinoprotein alcohol dehydrogenase-like"/>
    <property type="match status" value="2"/>
</dbReference>
<keyword evidence="2" id="KW-1133">Transmembrane helix</keyword>
<feature type="domain" description="Pyrrolo-quinoline quinone repeat" evidence="3">
    <location>
        <begin position="230"/>
        <end position="367"/>
    </location>
</feature>
<dbReference type="InterPro" id="IPR002372">
    <property type="entry name" value="PQQ_rpt_dom"/>
</dbReference>
<keyword evidence="2" id="KW-0812">Transmembrane</keyword>